<reference evidence="8" key="1">
    <citation type="submission" date="2019-08" db="EMBL/GenBank/DDBJ databases">
        <authorList>
            <person name="Kucharzyk K."/>
            <person name="Murdoch R.W."/>
            <person name="Higgins S."/>
            <person name="Loffler F."/>
        </authorList>
    </citation>
    <scope>NUCLEOTIDE SEQUENCE</scope>
</reference>
<sequence length="293" mass="30923">MSFTETLLSAGEYFLIIALELTALFIVVCLIVGALNVYVPNEKMQRVLGHSGSVRGSVIGAAFGAITPFCSCSTIPVTLGFLKSGVAFSSAMSFLFASPLLNPVILAMMLVIFGPQITVVYAVFMFTAAVLIGLTLERLGFKKYVKPVAVEGMTEETGTKLQRIVGFAWTTFRQMIPYLLLGAAIGAFIYGFLPADWILAAAGPENLFAIPIAAIIGIPLYIRAETILPISAALLSKGMGAGTVTALLIGGAGMSIPEITMLSAIFKKQLVLVFVATIFISAVVTGLVVQVIV</sequence>
<feature type="transmembrane region" description="Helical" evidence="7">
    <location>
        <begin position="234"/>
        <end position="257"/>
    </location>
</feature>
<evidence type="ECO:0000256" key="4">
    <source>
        <dbReference type="ARBA" id="ARBA00022692"/>
    </source>
</evidence>
<evidence type="ECO:0000256" key="7">
    <source>
        <dbReference type="SAM" id="Phobius"/>
    </source>
</evidence>
<organism evidence="8">
    <name type="scientific">bioreactor metagenome</name>
    <dbReference type="NCBI Taxonomy" id="1076179"/>
    <lineage>
        <taxon>unclassified sequences</taxon>
        <taxon>metagenomes</taxon>
        <taxon>ecological metagenomes</taxon>
    </lineage>
</organism>
<protein>
    <submittedName>
        <fullName evidence="8">Putative two-component membrane permease complex subunit SMU 747c</fullName>
    </submittedName>
</protein>
<evidence type="ECO:0000256" key="1">
    <source>
        <dbReference type="ARBA" id="ARBA00004651"/>
    </source>
</evidence>
<comment type="similarity">
    <text evidence="2">Belongs to the UPF0718 family.</text>
</comment>
<feature type="transmembrane region" description="Helical" evidence="7">
    <location>
        <begin position="119"/>
        <end position="136"/>
    </location>
</feature>
<name>A0A644VF52_9ZZZZ</name>
<dbReference type="GO" id="GO:0005886">
    <property type="term" value="C:plasma membrane"/>
    <property type="evidence" value="ECO:0007669"/>
    <property type="project" value="UniProtKB-SubCell"/>
</dbReference>
<proteinExistence type="inferred from homology"/>
<keyword evidence="4 7" id="KW-0812">Transmembrane</keyword>
<dbReference type="InterPro" id="IPR005524">
    <property type="entry name" value="DUF318"/>
</dbReference>
<comment type="caution">
    <text evidence="8">The sequence shown here is derived from an EMBL/GenBank/DDBJ whole genome shotgun (WGS) entry which is preliminary data.</text>
</comment>
<accession>A0A644VF52</accession>
<feature type="transmembrane region" description="Helical" evidence="7">
    <location>
        <begin position="269"/>
        <end position="292"/>
    </location>
</feature>
<dbReference type="Pfam" id="PF03773">
    <property type="entry name" value="ArsP_1"/>
    <property type="match status" value="1"/>
</dbReference>
<feature type="transmembrane region" description="Helical" evidence="7">
    <location>
        <begin position="12"/>
        <end position="38"/>
    </location>
</feature>
<keyword evidence="3" id="KW-1003">Cell membrane</keyword>
<keyword evidence="5 7" id="KW-1133">Transmembrane helix</keyword>
<dbReference type="EMBL" id="VSSQ01000277">
    <property type="protein sequence ID" value="MPL89312.1"/>
    <property type="molecule type" value="Genomic_DNA"/>
</dbReference>
<feature type="transmembrane region" description="Helical" evidence="7">
    <location>
        <begin position="58"/>
        <end position="82"/>
    </location>
</feature>
<dbReference type="PANTHER" id="PTHR42775">
    <property type="entry name" value="PERMEASE RV2963-RELATED"/>
    <property type="match status" value="1"/>
</dbReference>
<evidence type="ECO:0000256" key="3">
    <source>
        <dbReference type="ARBA" id="ARBA00022475"/>
    </source>
</evidence>
<evidence type="ECO:0000256" key="6">
    <source>
        <dbReference type="ARBA" id="ARBA00023136"/>
    </source>
</evidence>
<evidence type="ECO:0000256" key="2">
    <source>
        <dbReference type="ARBA" id="ARBA00006386"/>
    </source>
</evidence>
<dbReference type="PANTHER" id="PTHR42775:SF2">
    <property type="entry name" value="PERMEASE"/>
    <property type="match status" value="1"/>
</dbReference>
<gene>
    <name evidence="8" type="ORF">SDC9_35346</name>
</gene>
<feature type="transmembrane region" description="Helical" evidence="7">
    <location>
        <begin position="206"/>
        <end position="222"/>
    </location>
</feature>
<keyword evidence="6 7" id="KW-0472">Membrane</keyword>
<feature type="transmembrane region" description="Helical" evidence="7">
    <location>
        <begin position="178"/>
        <end position="200"/>
    </location>
</feature>
<dbReference type="AlphaFoldDB" id="A0A644VF52"/>
<evidence type="ECO:0000313" key="8">
    <source>
        <dbReference type="EMBL" id="MPL89312.1"/>
    </source>
</evidence>
<dbReference type="InterPro" id="IPR053166">
    <property type="entry name" value="UPF0718_permease"/>
</dbReference>
<comment type="subcellular location">
    <subcellularLocation>
        <location evidence="1">Cell membrane</location>
        <topology evidence="1">Multi-pass membrane protein</topology>
    </subcellularLocation>
</comment>
<feature type="transmembrane region" description="Helical" evidence="7">
    <location>
        <begin position="94"/>
        <end position="113"/>
    </location>
</feature>
<evidence type="ECO:0000256" key="5">
    <source>
        <dbReference type="ARBA" id="ARBA00022989"/>
    </source>
</evidence>